<evidence type="ECO:0000259" key="1">
    <source>
        <dbReference type="Pfam" id="PF01425"/>
    </source>
</evidence>
<proteinExistence type="predicted"/>
<dbReference type="AlphaFoldDB" id="A0AAW0WST3"/>
<dbReference type="PANTHER" id="PTHR45847:SF6">
    <property type="entry name" value="FATTY ACID AMIDE HYDROLASE"/>
    <property type="match status" value="1"/>
</dbReference>
<gene>
    <name evidence="2" type="ORF">OTU49_008199</name>
</gene>
<reference evidence="2 3" key="1">
    <citation type="journal article" date="2024" name="BMC Genomics">
        <title>Genome assembly of redclaw crayfish (Cherax quadricarinatus) provides insights into its immune adaptation and hypoxia tolerance.</title>
        <authorList>
            <person name="Liu Z."/>
            <person name="Zheng J."/>
            <person name="Li H."/>
            <person name="Fang K."/>
            <person name="Wang S."/>
            <person name="He J."/>
            <person name="Zhou D."/>
            <person name="Weng S."/>
            <person name="Chi M."/>
            <person name="Gu Z."/>
            <person name="He J."/>
            <person name="Li F."/>
            <person name="Wang M."/>
        </authorList>
    </citation>
    <scope>NUCLEOTIDE SEQUENCE [LARGE SCALE GENOMIC DNA]</scope>
    <source>
        <strain evidence="2">ZL_2023a</strain>
    </source>
</reference>
<dbReference type="EMBL" id="JARKIK010000065">
    <property type="protein sequence ID" value="KAK8730291.1"/>
    <property type="molecule type" value="Genomic_DNA"/>
</dbReference>
<protein>
    <recommendedName>
        <fullName evidence="1">Amidase domain-containing protein</fullName>
    </recommendedName>
</protein>
<dbReference type="GO" id="GO:0009062">
    <property type="term" value="P:fatty acid catabolic process"/>
    <property type="evidence" value="ECO:0007669"/>
    <property type="project" value="TreeGrafter"/>
</dbReference>
<evidence type="ECO:0000313" key="2">
    <source>
        <dbReference type="EMBL" id="KAK8730291.1"/>
    </source>
</evidence>
<dbReference type="SUPFAM" id="SSF75304">
    <property type="entry name" value="Amidase signature (AS) enzymes"/>
    <property type="match status" value="1"/>
</dbReference>
<organism evidence="2 3">
    <name type="scientific">Cherax quadricarinatus</name>
    <name type="common">Australian red claw crayfish</name>
    <dbReference type="NCBI Taxonomy" id="27406"/>
    <lineage>
        <taxon>Eukaryota</taxon>
        <taxon>Metazoa</taxon>
        <taxon>Ecdysozoa</taxon>
        <taxon>Arthropoda</taxon>
        <taxon>Crustacea</taxon>
        <taxon>Multicrustacea</taxon>
        <taxon>Malacostraca</taxon>
        <taxon>Eumalacostraca</taxon>
        <taxon>Eucarida</taxon>
        <taxon>Decapoda</taxon>
        <taxon>Pleocyemata</taxon>
        <taxon>Astacidea</taxon>
        <taxon>Parastacoidea</taxon>
        <taxon>Parastacidae</taxon>
        <taxon>Cherax</taxon>
    </lineage>
</organism>
<evidence type="ECO:0000313" key="3">
    <source>
        <dbReference type="Proteomes" id="UP001445076"/>
    </source>
</evidence>
<dbReference type="InterPro" id="IPR052096">
    <property type="entry name" value="Endocannabinoid_amidase"/>
</dbReference>
<dbReference type="PANTHER" id="PTHR45847">
    <property type="entry name" value="FATTY ACID AMIDE HYDROLASE"/>
    <property type="match status" value="1"/>
</dbReference>
<feature type="non-terminal residue" evidence="2">
    <location>
        <position position="191"/>
    </location>
</feature>
<keyword evidence="3" id="KW-1185">Reference proteome</keyword>
<dbReference type="InterPro" id="IPR036928">
    <property type="entry name" value="AS_sf"/>
</dbReference>
<accession>A0AAW0WST3</accession>
<dbReference type="Pfam" id="PF01425">
    <property type="entry name" value="Amidase"/>
    <property type="match status" value="1"/>
</dbReference>
<dbReference type="GO" id="GO:0017064">
    <property type="term" value="F:fatty acid amide hydrolase activity"/>
    <property type="evidence" value="ECO:0007669"/>
    <property type="project" value="TreeGrafter"/>
</dbReference>
<dbReference type="Gene3D" id="3.90.1300.10">
    <property type="entry name" value="Amidase signature (AS) domain"/>
    <property type="match status" value="1"/>
</dbReference>
<dbReference type="InterPro" id="IPR023631">
    <property type="entry name" value="Amidase_dom"/>
</dbReference>
<dbReference type="Proteomes" id="UP001445076">
    <property type="component" value="Unassembled WGS sequence"/>
</dbReference>
<name>A0AAW0WST3_CHEQU</name>
<feature type="domain" description="Amidase" evidence="1">
    <location>
        <begin position="1"/>
        <end position="173"/>
    </location>
</feature>
<feature type="non-terminal residue" evidence="2">
    <location>
        <position position="1"/>
    </location>
</feature>
<comment type="caution">
    <text evidence="2">The sequence shown here is derived from an EMBL/GenBank/DDBJ whole genome shotgun (WGS) entry which is preliminary data.</text>
</comment>
<dbReference type="GO" id="GO:0004040">
    <property type="term" value="F:amidase activity"/>
    <property type="evidence" value="ECO:0007669"/>
    <property type="project" value="TreeGrafter"/>
</dbReference>
<sequence>RRAVAEAREALQAAGHELVAFTPPEVRRAWGIMTTCITADKGRTVSRLLTGEVADPSLATSKLMAQPKLVKAVKKRILQGRSPFMARLLSSEGVKSHQLWQALEEKQVYVEQLTEAWRKARLDLLLAPAFSMPAPPLNCPTNTTAALITTCLYNFCDFPSGVVPVTHEDEDDQAKLNDYPTDDLLFHMVKE</sequence>